<accession>A0AAV2GZ19</accession>
<evidence type="ECO:0000313" key="3">
    <source>
        <dbReference type="Proteomes" id="UP001497497"/>
    </source>
</evidence>
<dbReference type="AlphaFoldDB" id="A0AAV2GZ19"/>
<dbReference type="EMBL" id="CAXITT010000007">
    <property type="protein sequence ID" value="CAL1526603.1"/>
    <property type="molecule type" value="Genomic_DNA"/>
</dbReference>
<reference evidence="2 3" key="1">
    <citation type="submission" date="2024-04" db="EMBL/GenBank/DDBJ databases">
        <authorList>
            <consortium name="Genoscope - CEA"/>
            <person name="William W."/>
        </authorList>
    </citation>
    <scope>NUCLEOTIDE SEQUENCE [LARGE SCALE GENOMIC DNA]</scope>
</reference>
<dbReference type="Proteomes" id="UP001497497">
    <property type="component" value="Unassembled WGS sequence"/>
</dbReference>
<evidence type="ECO:0000313" key="2">
    <source>
        <dbReference type="EMBL" id="CAL1526603.1"/>
    </source>
</evidence>
<feature type="compositionally biased region" description="Basic residues" evidence="1">
    <location>
        <begin position="131"/>
        <end position="140"/>
    </location>
</feature>
<evidence type="ECO:0000256" key="1">
    <source>
        <dbReference type="SAM" id="MobiDB-lite"/>
    </source>
</evidence>
<proteinExistence type="predicted"/>
<name>A0AAV2GZ19_LYMST</name>
<gene>
    <name evidence="2" type="ORF">GSLYS_00000780001</name>
</gene>
<sequence>FDFDQVRRKNQPYGLVNRLVFKTKPLFLTSSVQTDEVTTSDSCLQSKTSHYLGVISKRPLPCACRALCVCVCVYVDGLSKIETLSCVDIPTQPISHRRHHGNNHQQQTVTTNNKLVTTNRENQQSPPHTSLPHHRNHHRPISTFHL</sequence>
<feature type="non-terminal residue" evidence="2">
    <location>
        <position position="1"/>
    </location>
</feature>
<keyword evidence="3" id="KW-1185">Reference proteome</keyword>
<protein>
    <submittedName>
        <fullName evidence="2">Uncharacterized protein</fullName>
    </submittedName>
</protein>
<organism evidence="2 3">
    <name type="scientific">Lymnaea stagnalis</name>
    <name type="common">Great pond snail</name>
    <name type="synonym">Helix stagnalis</name>
    <dbReference type="NCBI Taxonomy" id="6523"/>
    <lineage>
        <taxon>Eukaryota</taxon>
        <taxon>Metazoa</taxon>
        <taxon>Spiralia</taxon>
        <taxon>Lophotrochozoa</taxon>
        <taxon>Mollusca</taxon>
        <taxon>Gastropoda</taxon>
        <taxon>Heterobranchia</taxon>
        <taxon>Euthyneura</taxon>
        <taxon>Panpulmonata</taxon>
        <taxon>Hygrophila</taxon>
        <taxon>Lymnaeoidea</taxon>
        <taxon>Lymnaeidae</taxon>
        <taxon>Lymnaea</taxon>
    </lineage>
</organism>
<feature type="region of interest" description="Disordered" evidence="1">
    <location>
        <begin position="119"/>
        <end position="146"/>
    </location>
</feature>
<comment type="caution">
    <text evidence="2">The sequence shown here is derived from an EMBL/GenBank/DDBJ whole genome shotgun (WGS) entry which is preliminary data.</text>
</comment>